<proteinExistence type="predicted"/>
<dbReference type="PaxDb" id="479437-Elen_2610"/>
<reference evidence="1 2" key="1">
    <citation type="journal article" date="2009" name="Stand. Genomic Sci.">
        <title>Complete genome sequence of Eggerthella lenta type strain (IPP VPI 0255).</title>
        <authorList>
            <person name="Saunders E."/>
            <person name="Pukall R."/>
            <person name="Abt B."/>
            <person name="Lapidus A."/>
            <person name="Glavina Del Rio T."/>
            <person name="Copeland A."/>
            <person name="Tice H."/>
            <person name="Cheng J.F."/>
            <person name="Lucas S."/>
            <person name="Chen F."/>
            <person name="Nolan M."/>
            <person name="Bruce D."/>
            <person name="Goodwin L."/>
            <person name="Pitluck S."/>
            <person name="Ivanova N."/>
            <person name="Mavromatis K."/>
            <person name="Ovchinnikova G."/>
            <person name="Pati A."/>
            <person name="Chen A."/>
            <person name="Palaniappan K."/>
            <person name="Land M."/>
            <person name="Hauser L."/>
            <person name="Chang Y.J."/>
            <person name="Jeffries C.D."/>
            <person name="Chain P."/>
            <person name="Meincke L."/>
            <person name="Sims D."/>
            <person name="Brettin T."/>
            <person name="Detter J.C."/>
            <person name="Goker M."/>
            <person name="Bristow J."/>
            <person name="Eisen J.A."/>
            <person name="Markowitz V."/>
            <person name="Hugenholtz P."/>
            <person name="Kyrpides N.C."/>
            <person name="Klenk H.P."/>
            <person name="Han C."/>
        </authorList>
    </citation>
    <scope>NUCLEOTIDE SEQUENCE [LARGE SCALE GENOMIC DNA]</scope>
    <source>
        <strain evidence="2">ATCC 25559 / DSM 2243 / CCUG 17323 / JCM 9979 / KCTC 3265 / NCTC 11813 / VPI 0255 / 1899 B</strain>
    </source>
</reference>
<dbReference type="HOGENOM" id="CLU_2733626_0_0_11"/>
<gene>
    <name evidence="1" type="ordered locus">Elen_2610</name>
</gene>
<sequence length="71" mass="7747">MLDRFGGPQAWDINCATQDAALAALKHANPGCGTCEYGIVCPDCGLAYCKETDEWGDNFAPPCEYEGWQEK</sequence>
<evidence type="ECO:0000313" key="2">
    <source>
        <dbReference type="Proteomes" id="UP000001377"/>
    </source>
</evidence>
<name>C8WLU9_EGGLE</name>
<dbReference type="STRING" id="479437.Elen_2610"/>
<keyword evidence="2" id="KW-1185">Reference proteome</keyword>
<protein>
    <submittedName>
        <fullName evidence="1">Uncharacterized protein</fullName>
    </submittedName>
</protein>
<dbReference type="KEGG" id="ele:Elen_2610"/>
<evidence type="ECO:0000313" key="1">
    <source>
        <dbReference type="EMBL" id="ACV56562.1"/>
    </source>
</evidence>
<dbReference type="Proteomes" id="UP000001377">
    <property type="component" value="Chromosome"/>
</dbReference>
<dbReference type="EMBL" id="CP001726">
    <property type="protein sequence ID" value="ACV56562.1"/>
    <property type="molecule type" value="Genomic_DNA"/>
</dbReference>
<organism evidence="1 2">
    <name type="scientific">Eggerthella lenta (strain ATCC 25559 / DSM 2243 / CCUG 17323 / JCM 9979 / KCTC 3265 / NCTC 11813 / VPI 0255 / 1899 B)</name>
    <name type="common">Eubacterium lentum</name>
    <dbReference type="NCBI Taxonomy" id="479437"/>
    <lineage>
        <taxon>Bacteria</taxon>
        <taxon>Bacillati</taxon>
        <taxon>Actinomycetota</taxon>
        <taxon>Coriobacteriia</taxon>
        <taxon>Eggerthellales</taxon>
        <taxon>Eggerthellaceae</taxon>
        <taxon>Eggerthella</taxon>
    </lineage>
</organism>
<accession>C8WLU9</accession>
<dbReference type="AlphaFoldDB" id="C8WLU9"/>